<gene>
    <name evidence="2" type="ORF">LY79DRAFT_244212</name>
</gene>
<dbReference type="AlphaFoldDB" id="A0AAD8PXR5"/>
<protein>
    <submittedName>
        <fullName evidence="2">Uncharacterized protein</fullName>
    </submittedName>
</protein>
<feature type="compositionally biased region" description="Polar residues" evidence="1">
    <location>
        <begin position="147"/>
        <end position="166"/>
    </location>
</feature>
<dbReference type="EMBL" id="JAHLJV010000039">
    <property type="protein sequence ID" value="KAK1586004.1"/>
    <property type="molecule type" value="Genomic_DNA"/>
</dbReference>
<name>A0AAD8PXR5_9PEZI</name>
<reference evidence="2" key="1">
    <citation type="submission" date="2021-06" db="EMBL/GenBank/DDBJ databases">
        <title>Comparative genomics, transcriptomics and evolutionary studies reveal genomic signatures of adaptation to plant cell wall in hemibiotrophic fungi.</title>
        <authorList>
            <consortium name="DOE Joint Genome Institute"/>
            <person name="Baroncelli R."/>
            <person name="Diaz J.F."/>
            <person name="Benocci T."/>
            <person name="Peng M."/>
            <person name="Battaglia E."/>
            <person name="Haridas S."/>
            <person name="Andreopoulos W."/>
            <person name="Labutti K."/>
            <person name="Pangilinan J."/>
            <person name="Floch G.L."/>
            <person name="Makela M.R."/>
            <person name="Henrissat B."/>
            <person name="Grigoriev I.V."/>
            <person name="Crouch J.A."/>
            <person name="De Vries R.P."/>
            <person name="Sukno S.A."/>
            <person name="Thon M.R."/>
        </authorList>
    </citation>
    <scope>NUCLEOTIDE SEQUENCE</scope>
    <source>
        <strain evidence="2">CBS 125086</strain>
    </source>
</reference>
<evidence type="ECO:0000256" key="1">
    <source>
        <dbReference type="SAM" id="MobiDB-lite"/>
    </source>
</evidence>
<dbReference type="Proteomes" id="UP001230504">
    <property type="component" value="Unassembled WGS sequence"/>
</dbReference>
<dbReference type="RefSeq" id="XP_060412972.1">
    <property type="nucleotide sequence ID" value="XM_060551769.1"/>
</dbReference>
<accession>A0AAD8PXR5</accession>
<feature type="region of interest" description="Disordered" evidence="1">
    <location>
        <begin position="140"/>
        <end position="166"/>
    </location>
</feature>
<proteinExistence type="predicted"/>
<keyword evidence="3" id="KW-1185">Reference proteome</keyword>
<organism evidence="2 3">
    <name type="scientific">Colletotrichum navitas</name>
    <dbReference type="NCBI Taxonomy" id="681940"/>
    <lineage>
        <taxon>Eukaryota</taxon>
        <taxon>Fungi</taxon>
        <taxon>Dikarya</taxon>
        <taxon>Ascomycota</taxon>
        <taxon>Pezizomycotina</taxon>
        <taxon>Sordariomycetes</taxon>
        <taxon>Hypocreomycetidae</taxon>
        <taxon>Glomerellales</taxon>
        <taxon>Glomerellaceae</taxon>
        <taxon>Colletotrichum</taxon>
        <taxon>Colletotrichum graminicola species complex</taxon>
    </lineage>
</organism>
<evidence type="ECO:0000313" key="3">
    <source>
        <dbReference type="Proteomes" id="UP001230504"/>
    </source>
</evidence>
<evidence type="ECO:0000313" key="2">
    <source>
        <dbReference type="EMBL" id="KAK1586004.1"/>
    </source>
</evidence>
<comment type="caution">
    <text evidence="2">The sequence shown here is derived from an EMBL/GenBank/DDBJ whole genome shotgun (WGS) entry which is preliminary data.</text>
</comment>
<dbReference type="GeneID" id="85436009"/>
<sequence>MNPVQLSPAQFPMAIVSSTQAFLGTSWSSTVPCSLTVFPDTPQPYLCSLSALDENVQVTFGMSAELGFHYESKLIHDTPSFQLRIAPHRFFHCILPVPSLQACLSTTHTHTHTRAYTPRLSSACVYRTDRVSYRGRGCRRQRREVQPSHSVPNQMSPATNTGLSPHSNLINFRQIQKPTPPPCSRDQLLTPVVCVSCVCLRPRA</sequence>